<dbReference type="InterPro" id="IPR058288">
    <property type="entry name" value="DUF7982"/>
</dbReference>
<dbReference type="EMBL" id="FNPB01000004">
    <property type="protein sequence ID" value="SDX92774.1"/>
    <property type="molecule type" value="Genomic_DNA"/>
</dbReference>
<protein>
    <recommendedName>
        <fullName evidence="3">DUF7982 domain-containing protein</fullName>
    </recommendedName>
</protein>
<feature type="region of interest" description="Disordered" evidence="1">
    <location>
        <begin position="1"/>
        <end position="22"/>
    </location>
</feature>
<proteinExistence type="predicted"/>
<evidence type="ECO:0000259" key="3">
    <source>
        <dbReference type="Pfam" id="PF25939"/>
    </source>
</evidence>
<dbReference type="AlphaFoldDB" id="A0A1H3FRJ2"/>
<dbReference type="Pfam" id="PF25939">
    <property type="entry name" value="DUF7982"/>
    <property type="match status" value="1"/>
</dbReference>
<evidence type="ECO:0000256" key="1">
    <source>
        <dbReference type="SAM" id="MobiDB-lite"/>
    </source>
</evidence>
<keyword evidence="5" id="KW-1185">Reference proteome</keyword>
<feature type="compositionally biased region" description="Acidic residues" evidence="1">
    <location>
        <begin position="297"/>
        <end position="307"/>
    </location>
</feature>
<evidence type="ECO:0000256" key="2">
    <source>
        <dbReference type="SAM" id="Phobius"/>
    </source>
</evidence>
<keyword evidence="2" id="KW-1133">Transmembrane helix</keyword>
<sequence length="321" mass="35061">MTAETDPDRRSEEPTDARDEDRLRGRIAVVEEENRRLRQEYLRARQSQYRRSAIGMAFVGAVALVGAAVLPALRRTLLILAATGGFGGVLLYFLTPDQLVPASVGEAAYTAYRSHATALRDELGLQEQSIYVPLDRTDETDAGVRLFVPQTTDWELPNERSLQATFVSPNQERRRGVAFTPAAHQLWTAFVRGTSLINDSPDRLASQLAEAAVEQFELARTADAEADEPARRVSIVVEDVSYGVPTHFDHPLVSFLAVGLARGLDTSVEVPSVDAVDTGHRITFRYEQAAAHSESESASDAESDEADRDSGSVSDGSEAET</sequence>
<gene>
    <name evidence="4" type="ORF">SAMN04487946_10491</name>
</gene>
<dbReference type="RefSeq" id="WP_089766673.1">
    <property type="nucleotide sequence ID" value="NZ_FNPB01000004.1"/>
</dbReference>
<evidence type="ECO:0000313" key="5">
    <source>
        <dbReference type="Proteomes" id="UP000199170"/>
    </source>
</evidence>
<keyword evidence="2" id="KW-0812">Transmembrane</keyword>
<reference evidence="5" key="1">
    <citation type="submission" date="2016-10" db="EMBL/GenBank/DDBJ databases">
        <authorList>
            <person name="Varghese N."/>
            <person name="Submissions S."/>
        </authorList>
    </citation>
    <scope>NUCLEOTIDE SEQUENCE [LARGE SCALE GENOMIC DNA]</scope>
    <source>
        <strain evidence="5">CGMCC 1.10118</strain>
    </source>
</reference>
<feature type="domain" description="DUF7982" evidence="3">
    <location>
        <begin position="22"/>
        <end position="286"/>
    </location>
</feature>
<dbReference type="OrthoDB" id="214277at2157"/>
<keyword evidence="2" id="KW-0472">Membrane</keyword>
<accession>A0A1H3FRJ2</accession>
<dbReference type="STRING" id="660517.SAMN04487946_10491"/>
<name>A0A1H3FRJ2_9EURY</name>
<feature type="transmembrane region" description="Helical" evidence="2">
    <location>
        <begin position="53"/>
        <end position="70"/>
    </location>
</feature>
<feature type="region of interest" description="Disordered" evidence="1">
    <location>
        <begin position="287"/>
        <end position="321"/>
    </location>
</feature>
<feature type="transmembrane region" description="Helical" evidence="2">
    <location>
        <begin position="76"/>
        <end position="94"/>
    </location>
</feature>
<evidence type="ECO:0000313" key="4">
    <source>
        <dbReference type="EMBL" id="SDX92774.1"/>
    </source>
</evidence>
<dbReference type="Proteomes" id="UP000199170">
    <property type="component" value="Unassembled WGS sequence"/>
</dbReference>
<organism evidence="4 5">
    <name type="scientific">Halobellus clavatus</name>
    <dbReference type="NCBI Taxonomy" id="660517"/>
    <lineage>
        <taxon>Archaea</taxon>
        <taxon>Methanobacteriati</taxon>
        <taxon>Methanobacteriota</taxon>
        <taxon>Stenosarchaea group</taxon>
        <taxon>Halobacteria</taxon>
        <taxon>Halobacteriales</taxon>
        <taxon>Haloferacaceae</taxon>
        <taxon>Halobellus</taxon>
    </lineage>
</organism>